<evidence type="ECO:0000256" key="1">
    <source>
        <dbReference type="SAM" id="MobiDB-lite"/>
    </source>
</evidence>
<dbReference type="Proteomes" id="UP000054498">
    <property type="component" value="Unassembled WGS sequence"/>
</dbReference>
<gene>
    <name evidence="2" type="ORF">MNEG_4136</name>
</gene>
<feature type="region of interest" description="Disordered" evidence="1">
    <location>
        <begin position="218"/>
        <end position="240"/>
    </location>
</feature>
<dbReference type="EMBL" id="KK100776">
    <property type="protein sequence ID" value="KIZ03823.1"/>
    <property type="molecule type" value="Genomic_DNA"/>
</dbReference>
<dbReference type="GeneID" id="25737014"/>
<name>A0A0D2JZ79_9CHLO</name>
<dbReference type="OrthoDB" id="10255350at2759"/>
<sequence length="436" mass="45812">MTCVRPSVKCPARTEDVPYWCPSPEAIVESCARHEYVSPAAKRPKDAPCGGAMYRDFLGRWQCGEGEWREPCRPGYNQTGADGTCTQACPPWLVDCGRFCASPRAGCDTPPRDLCQLGALNGCTTPDRAQSMLTTACVAEGYRSTENCPLALHLHGGCGGSRLMLASGLRAQGNVVRLEAWWEGGRRAATAAGAMASQRHGGAPQGGDRRRLLMSDAQQQQLVQQQQRQQQQQQRQQQQQQQEETRLVNFLPHTQMPTFREPKETVLVALRITFARGLSQVLGNETAALASSPRASYAFSDGEAIERLTIWSSERSLDGAAVTPLVGGLSFTTSSRGAFIAGEPPSGPPLVPVARPAAAAGSGGTASASAAAAAAAAAVDPDRLDLALVGGSNITLSGAALNGGVLVGAGAFTSGSALNALGFVFMRGGGRDRTEL</sequence>
<evidence type="ECO:0000313" key="2">
    <source>
        <dbReference type="EMBL" id="KIZ03823.1"/>
    </source>
</evidence>
<keyword evidence="3" id="KW-1185">Reference proteome</keyword>
<dbReference type="AlphaFoldDB" id="A0A0D2JZ79"/>
<organism evidence="2 3">
    <name type="scientific">Monoraphidium neglectum</name>
    <dbReference type="NCBI Taxonomy" id="145388"/>
    <lineage>
        <taxon>Eukaryota</taxon>
        <taxon>Viridiplantae</taxon>
        <taxon>Chlorophyta</taxon>
        <taxon>core chlorophytes</taxon>
        <taxon>Chlorophyceae</taxon>
        <taxon>CS clade</taxon>
        <taxon>Sphaeropleales</taxon>
        <taxon>Selenastraceae</taxon>
        <taxon>Monoraphidium</taxon>
    </lineage>
</organism>
<proteinExistence type="predicted"/>
<dbReference type="KEGG" id="mng:MNEG_4136"/>
<reference evidence="2 3" key="1">
    <citation type="journal article" date="2013" name="BMC Genomics">
        <title>Reconstruction of the lipid metabolism for the microalga Monoraphidium neglectum from its genome sequence reveals characteristics suitable for biofuel production.</title>
        <authorList>
            <person name="Bogen C."/>
            <person name="Al-Dilaimi A."/>
            <person name="Albersmeier A."/>
            <person name="Wichmann J."/>
            <person name="Grundmann M."/>
            <person name="Rupp O."/>
            <person name="Lauersen K.J."/>
            <person name="Blifernez-Klassen O."/>
            <person name="Kalinowski J."/>
            <person name="Goesmann A."/>
            <person name="Mussgnug J.H."/>
            <person name="Kruse O."/>
        </authorList>
    </citation>
    <scope>NUCLEOTIDE SEQUENCE [LARGE SCALE GENOMIC DNA]</scope>
    <source>
        <strain evidence="2 3">SAG 48.87</strain>
    </source>
</reference>
<accession>A0A0D2JZ79</accession>
<protein>
    <submittedName>
        <fullName evidence="2">Uncharacterized protein</fullName>
    </submittedName>
</protein>
<evidence type="ECO:0000313" key="3">
    <source>
        <dbReference type="Proteomes" id="UP000054498"/>
    </source>
</evidence>
<dbReference type="RefSeq" id="XP_013902842.1">
    <property type="nucleotide sequence ID" value="XM_014047388.1"/>
</dbReference>